<name>A0ABX9N4T0_9MICO</name>
<evidence type="ECO:0000256" key="2">
    <source>
        <dbReference type="SAM" id="Phobius"/>
    </source>
</evidence>
<keyword evidence="4" id="KW-1185">Reference proteome</keyword>
<feature type="compositionally biased region" description="Polar residues" evidence="1">
    <location>
        <begin position="69"/>
        <end position="78"/>
    </location>
</feature>
<sequence>MTSTSVRQGSWAGPGRSLTVMTRRSDGDGEPAGVDPRFDPAFQRALGPAPAPHPRTDPQAGAEAPGPSTPTGDPQTRGTPAPSVPRAADRPALAGWLAPTLWILAVVFPAAGLGLRALAARIATSMPYSSFGDPLGERWLLDAVPLLVTLAPGVVAGGPMAVIAALAVHALRRRPVRASTDDREAGVPRA</sequence>
<accession>A0ABX9N4T0</accession>
<keyword evidence="2" id="KW-0812">Transmembrane</keyword>
<keyword evidence="2" id="KW-1133">Transmembrane helix</keyword>
<evidence type="ECO:0000256" key="1">
    <source>
        <dbReference type="SAM" id="MobiDB-lite"/>
    </source>
</evidence>
<evidence type="ECO:0008006" key="5">
    <source>
        <dbReference type="Google" id="ProtNLM"/>
    </source>
</evidence>
<proteinExistence type="predicted"/>
<comment type="caution">
    <text evidence="3">The sequence shown here is derived from an EMBL/GenBank/DDBJ whole genome shotgun (WGS) entry which is preliminary data.</text>
</comment>
<evidence type="ECO:0000313" key="3">
    <source>
        <dbReference type="EMBL" id="RII89374.1"/>
    </source>
</evidence>
<dbReference type="Proteomes" id="UP000265355">
    <property type="component" value="Unassembled WGS sequence"/>
</dbReference>
<protein>
    <recommendedName>
        <fullName evidence="5">Integral membrane protein</fullName>
    </recommendedName>
</protein>
<evidence type="ECO:0000313" key="4">
    <source>
        <dbReference type="Proteomes" id="UP000265355"/>
    </source>
</evidence>
<feature type="transmembrane region" description="Helical" evidence="2">
    <location>
        <begin position="100"/>
        <end position="123"/>
    </location>
</feature>
<feature type="transmembrane region" description="Helical" evidence="2">
    <location>
        <begin position="143"/>
        <end position="168"/>
    </location>
</feature>
<feature type="region of interest" description="Disordered" evidence="1">
    <location>
        <begin position="1"/>
        <end position="87"/>
    </location>
</feature>
<gene>
    <name evidence="3" type="ORF">DZF98_14230</name>
</gene>
<keyword evidence="2" id="KW-0472">Membrane</keyword>
<organism evidence="3 4">
    <name type="scientific">Clavibacter californiensis</name>
    <dbReference type="NCBI Taxonomy" id="1401995"/>
    <lineage>
        <taxon>Bacteria</taxon>
        <taxon>Bacillati</taxon>
        <taxon>Actinomycetota</taxon>
        <taxon>Actinomycetes</taxon>
        <taxon>Micrococcales</taxon>
        <taxon>Microbacteriaceae</taxon>
        <taxon>Clavibacter</taxon>
    </lineage>
</organism>
<reference evidence="3 4" key="1">
    <citation type="submission" date="2018-08" db="EMBL/GenBank/DDBJ databases">
        <title>Genome Sequence of Clavibacter michiganensis Subspecies type strains, and the Atypical Peach-Colored Strains Isolated from Tomato.</title>
        <authorList>
            <person name="Osdaghi E."/>
            <person name="Portier P."/>
            <person name="Briand M."/>
            <person name="Jacques M.-A."/>
        </authorList>
    </citation>
    <scope>NUCLEOTIDE SEQUENCE [LARGE SCALE GENOMIC DNA]</scope>
    <source>
        <strain evidence="3 4">CFBP 8216</strain>
    </source>
</reference>
<dbReference type="EMBL" id="QWEE01000372">
    <property type="protein sequence ID" value="RII89374.1"/>
    <property type="molecule type" value="Genomic_DNA"/>
</dbReference>